<evidence type="ECO:0000313" key="2">
    <source>
        <dbReference type="EMBL" id="WNC73272.1"/>
    </source>
</evidence>
<keyword evidence="3" id="KW-1185">Reference proteome</keyword>
<feature type="chain" id="PRO_5046841818" description="DUF2946 domain-containing protein" evidence="1">
    <location>
        <begin position="25"/>
        <end position="153"/>
    </location>
</feature>
<organism evidence="2 3">
    <name type="scientific">Thalassotalea psychrophila</name>
    <dbReference type="NCBI Taxonomy" id="3065647"/>
    <lineage>
        <taxon>Bacteria</taxon>
        <taxon>Pseudomonadati</taxon>
        <taxon>Pseudomonadota</taxon>
        <taxon>Gammaproteobacteria</taxon>
        <taxon>Alteromonadales</taxon>
        <taxon>Colwelliaceae</taxon>
        <taxon>Thalassotalea</taxon>
    </lineage>
</organism>
<dbReference type="Proteomes" id="UP001258994">
    <property type="component" value="Chromosome"/>
</dbReference>
<proteinExistence type="predicted"/>
<sequence length="153" mass="17210">MIKQLVVCIWLMAAIVVQSFVAVADSSNDLNIALTHLKIEQQQPYLQVHEDHGQHRIQHHSDKMNKSLSLFADTYVDQDLNSAQDALLSDSPLSDSQQEHSDCHHCGHCSTPHVIWDLSDDLLAQFNSTENNYLTKSFAPQSNIDNTHRPPIG</sequence>
<evidence type="ECO:0000313" key="3">
    <source>
        <dbReference type="Proteomes" id="UP001258994"/>
    </source>
</evidence>
<reference evidence="3" key="1">
    <citation type="submission" date="2023-09" db="EMBL/GenBank/DDBJ databases">
        <authorList>
            <person name="Li S."/>
            <person name="Li X."/>
            <person name="Zhang C."/>
            <person name="Zhao Z."/>
        </authorList>
    </citation>
    <scope>NUCLEOTIDE SEQUENCE [LARGE SCALE GENOMIC DNA]</scope>
    <source>
        <strain evidence="3">SQ149</strain>
    </source>
</reference>
<accession>A0ABY9TWN7</accession>
<feature type="signal peptide" evidence="1">
    <location>
        <begin position="1"/>
        <end position="24"/>
    </location>
</feature>
<dbReference type="EMBL" id="CP134145">
    <property type="protein sequence ID" value="WNC73272.1"/>
    <property type="molecule type" value="Genomic_DNA"/>
</dbReference>
<name>A0ABY9TWN7_9GAMM</name>
<protein>
    <recommendedName>
        <fullName evidence="4">DUF2946 domain-containing protein</fullName>
    </recommendedName>
</protein>
<keyword evidence="1" id="KW-0732">Signal</keyword>
<evidence type="ECO:0000256" key="1">
    <source>
        <dbReference type="SAM" id="SignalP"/>
    </source>
</evidence>
<evidence type="ECO:0008006" key="4">
    <source>
        <dbReference type="Google" id="ProtNLM"/>
    </source>
</evidence>
<gene>
    <name evidence="2" type="ORF">RGQ13_04585</name>
</gene>
<dbReference type="RefSeq" id="WP_348392384.1">
    <property type="nucleotide sequence ID" value="NZ_CP134145.1"/>
</dbReference>